<dbReference type="Proteomes" id="UP000183832">
    <property type="component" value="Unassembled WGS sequence"/>
</dbReference>
<reference evidence="1 2" key="1">
    <citation type="submission" date="2015-04" db="EMBL/GenBank/DDBJ databases">
        <authorList>
            <person name="Syromyatnikov M.Y."/>
            <person name="Popov V.N."/>
        </authorList>
    </citation>
    <scope>NUCLEOTIDE SEQUENCE [LARGE SCALE GENOMIC DNA]</scope>
</reference>
<keyword evidence="2" id="KW-1185">Reference proteome</keyword>
<proteinExistence type="predicted"/>
<evidence type="ECO:0000313" key="2">
    <source>
        <dbReference type="Proteomes" id="UP000183832"/>
    </source>
</evidence>
<evidence type="ECO:0000313" key="1">
    <source>
        <dbReference type="EMBL" id="CRK91432.1"/>
    </source>
</evidence>
<dbReference type="AlphaFoldDB" id="A0A1J1HTN5"/>
<organism evidence="1 2">
    <name type="scientific">Clunio marinus</name>
    <dbReference type="NCBI Taxonomy" id="568069"/>
    <lineage>
        <taxon>Eukaryota</taxon>
        <taxon>Metazoa</taxon>
        <taxon>Ecdysozoa</taxon>
        <taxon>Arthropoda</taxon>
        <taxon>Hexapoda</taxon>
        <taxon>Insecta</taxon>
        <taxon>Pterygota</taxon>
        <taxon>Neoptera</taxon>
        <taxon>Endopterygota</taxon>
        <taxon>Diptera</taxon>
        <taxon>Nematocera</taxon>
        <taxon>Chironomoidea</taxon>
        <taxon>Chironomidae</taxon>
        <taxon>Clunio</taxon>
    </lineage>
</organism>
<dbReference type="EMBL" id="CVRI01000021">
    <property type="protein sequence ID" value="CRK91432.1"/>
    <property type="molecule type" value="Genomic_DNA"/>
</dbReference>
<accession>A0A1J1HTN5</accession>
<sequence length="67" mass="7809">MTTHGPCQAPLLSTWTILSDEKNAFKNNEFAINYLRTIEIYFGGGLMPQDYNLHKIIYYKFCILFEA</sequence>
<name>A0A1J1HTN5_9DIPT</name>
<gene>
    <name evidence="1" type="ORF">CLUMA_CG005104</name>
</gene>
<protein>
    <submittedName>
        <fullName evidence="1">CLUMA_CG005104, isoform A</fullName>
    </submittedName>
</protein>